<keyword evidence="1" id="KW-1133">Transmembrane helix</keyword>
<proteinExistence type="predicted"/>
<feature type="transmembrane region" description="Helical" evidence="1">
    <location>
        <begin position="147"/>
        <end position="169"/>
    </location>
</feature>
<accession>A0ABT9R1N1</accession>
<reference evidence="3 4" key="1">
    <citation type="submission" date="2023-07" db="EMBL/GenBank/DDBJ databases">
        <title>Sequencing the genomes of 1000 actinobacteria strains.</title>
        <authorList>
            <person name="Klenk H.-P."/>
        </authorList>
    </citation>
    <scope>NUCLEOTIDE SEQUENCE [LARGE SCALE GENOMIC DNA]</scope>
    <source>
        <strain evidence="3 4">DSM 44109</strain>
    </source>
</reference>
<feature type="transmembrane region" description="Helical" evidence="1">
    <location>
        <begin position="425"/>
        <end position="443"/>
    </location>
</feature>
<keyword evidence="1" id="KW-0812">Transmembrane</keyword>
<evidence type="ECO:0000256" key="1">
    <source>
        <dbReference type="SAM" id="Phobius"/>
    </source>
</evidence>
<dbReference type="Proteomes" id="UP001230426">
    <property type="component" value="Unassembled WGS sequence"/>
</dbReference>
<feature type="transmembrane region" description="Helical" evidence="1">
    <location>
        <begin position="348"/>
        <end position="372"/>
    </location>
</feature>
<evidence type="ECO:0000313" key="3">
    <source>
        <dbReference type="EMBL" id="MDP9863144.1"/>
    </source>
</evidence>
<evidence type="ECO:0000313" key="4">
    <source>
        <dbReference type="Proteomes" id="UP001230426"/>
    </source>
</evidence>
<feature type="transmembrane region" description="Helical" evidence="1">
    <location>
        <begin position="392"/>
        <end position="413"/>
    </location>
</feature>
<keyword evidence="1" id="KW-0472">Membrane</keyword>
<organism evidence="3 4">
    <name type="scientific">Streptosporangium brasiliense</name>
    <dbReference type="NCBI Taxonomy" id="47480"/>
    <lineage>
        <taxon>Bacteria</taxon>
        <taxon>Bacillati</taxon>
        <taxon>Actinomycetota</taxon>
        <taxon>Actinomycetes</taxon>
        <taxon>Streptosporangiales</taxon>
        <taxon>Streptosporangiaceae</taxon>
        <taxon>Streptosporangium</taxon>
    </lineage>
</organism>
<dbReference type="Pfam" id="PF01757">
    <property type="entry name" value="Acyl_transf_3"/>
    <property type="match status" value="1"/>
</dbReference>
<dbReference type="InterPro" id="IPR002656">
    <property type="entry name" value="Acyl_transf_3_dom"/>
</dbReference>
<name>A0ABT9R1N1_9ACTN</name>
<protein>
    <submittedName>
        <fullName evidence="3">Fucose 4-O-acetylase-like acetyltransferase</fullName>
    </submittedName>
</protein>
<feature type="transmembrane region" description="Helical" evidence="1">
    <location>
        <begin position="33"/>
        <end position="54"/>
    </location>
</feature>
<dbReference type="RefSeq" id="WP_306859792.1">
    <property type="nucleotide sequence ID" value="NZ_JAUSRB010000002.1"/>
</dbReference>
<feature type="transmembrane region" description="Helical" evidence="1">
    <location>
        <begin position="275"/>
        <end position="292"/>
    </location>
</feature>
<feature type="transmembrane region" description="Helical" evidence="1">
    <location>
        <begin position="117"/>
        <end position="141"/>
    </location>
</feature>
<feature type="transmembrane region" description="Helical" evidence="1">
    <location>
        <begin position="74"/>
        <end position="97"/>
    </location>
</feature>
<feature type="domain" description="Acyltransferase 3" evidence="2">
    <location>
        <begin position="31"/>
        <end position="371"/>
    </location>
</feature>
<dbReference type="EMBL" id="JAUSRB010000002">
    <property type="protein sequence ID" value="MDP9863144.1"/>
    <property type="molecule type" value="Genomic_DNA"/>
</dbReference>
<evidence type="ECO:0000259" key="2">
    <source>
        <dbReference type="Pfam" id="PF01757"/>
    </source>
</evidence>
<sequence>MAAQPVRAVQRMTRRVRRLAERTPPQRERHVDLLRAVAITAVVVGHWLVIYVARDGTGFQGGNILEVAPWTRPLTWLFQVMPLFFLVGGFANAASFVSHLGRGGNATGWVLGRTARLLRPTTIFLGGLTVAAVTAGLLGAAPALIGAAVWLAGIPLWFLVAYLAVMVLTPPMYALHRRAGLAVPIVLAVLVGVGDLARLVLKVPYVGQANYLLGWLAVHQLGFAWQDGRLPSRRSVALPMAAAGAVILVLLTVVGPYPVSMVGFGEKIENTSPPTLALLALAVTQTGIALWTRDPGNRWLRRPGPWTVVVAVNMVIMTLFLWHMTAVVIGVLVLHATAVMPEATPGSAFWLLLRVPWLTCLALILALLVAVFGRFERRTGPRADPVGAVRGVWPAALTIAGVGAVLAGLLSLALAGLDYHGVTGLPVRVLAAYFGGVAVLRAVRRRYARPARE</sequence>
<comment type="caution">
    <text evidence="3">The sequence shown here is derived from an EMBL/GenBank/DDBJ whole genome shotgun (WGS) entry which is preliminary data.</text>
</comment>
<keyword evidence="4" id="KW-1185">Reference proteome</keyword>
<feature type="transmembrane region" description="Helical" evidence="1">
    <location>
        <begin position="237"/>
        <end position="255"/>
    </location>
</feature>
<feature type="transmembrane region" description="Helical" evidence="1">
    <location>
        <begin position="181"/>
        <end position="201"/>
    </location>
</feature>
<gene>
    <name evidence="3" type="ORF">J2S55_002410</name>
</gene>
<feature type="transmembrane region" description="Helical" evidence="1">
    <location>
        <begin position="207"/>
        <end position="225"/>
    </location>
</feature>
<feature type="transmembrane region" description="Helical" evidence="1">
    <location>
        <begin position="304"/>
        <end position="336"/>
    </location>
</feature>